<feature type="compositionally biased region" description="Basic and acidic residues" evidence="1">
    <location>
        <begin position="1"/>
        <end position="19"/>
    </location>
</feature>
<organism evidence="2 3">
    <name type="scientific">Portunus trituberculatus</name>
    <name type="common">Swimming crab</name>
    <name type="synonym">Neptunus trituberculatus</name>
    <dbReference type="NCBI Taxonomy" id="210409"/>
    <lineage>
        <taxon>Eukaryota</taxon>
        <taxon>Metazoa</taxon>
        <taxon>Ecdysozoa</taxon>
        <taxon>Arthropoda</taxon>
        <taxon>Crustacea</taxon>
        <taxon>Multicrustacea</taxon>
        <taxon>Malacostraca</taxon>
        <taxon>Eumalacostraca</taxon>
        <taxon>Eucarida</taxon>
        <taxon>Decapoda</taxon>
        <taxon>Pleocyemata</taxon>
        <taxon>Brachyura</taxon>
        <taxon>Eubrachyura</taxon>
        <taxon>Portunoidea</taxon>
        <taxon>Portunidae</taxon>
        <taxon>Portuninae</taxon>
        <taxon>Portunus</taxon>
    </lineage>
</organism>
<gene>
    <name evidence="2" type="ORF">E2C01_028291</name>
</gene>
<evidence type="ECO:0000313" key="3">
    <source>
        <dbReference type="Proteomes" id="UP000324222"/>
    </source>
</evidence>
<protein>
    <submittedName>
        <fullName evidence="2">Uncharacterized protein</fullName>
    </submittedName>
</protein>
<feature type="region of interest" description="Disordered" evidence="1">
    <location>
        <begin position="1"/>
        <end position="22"/>
    </location>
</feature>
<dbReference type="Proteomes" id="UP000324222">
    <property type="component" value="Unassembled WGS sequence"/>
</dbReference>
<accession>A0A5B7ENP6</accession>
<sequence>MDSPEASKGRDKEGQEAQPKHCGVGVFVRASVRDKRLFTRAQVQAPPRLEPAGTPLKLAPLRSPNPCPRRRSRRAKRLNLLAQSNTKQILQIISNFQGVTMLPQPPKDRRSAASVNRGRPAADSSGG</sequence>
<evidence type="ECO:0000313" key="2">
    <source>
        <dbReference type="EMBL" id="MPC34888.1"/>
    </source>
</evidence>
<evidence type="ECO:0000256" key="1">
    <source>
        <dbReference type="SAM" id="MobiDB-lite"/>
    </source>
</evidence>
<keyword evidence="3" id="KW-1185">Reference proteome</keyword>
<name>A0A5B7ENP6_PORTR</name>
<feature type="region of interest" description="Disordered" evidence="1">
    <location>
        <begin position="100"/>
        <end position="127"/>
    </location>
</feature>
<reference evidence="2 3" key="1">
    <citation type="submission" date="2019-05" db="EMBL/GenBank/DDBJ databases">
        <title>Another draft genome of Portunus trituberculatus and its Hox gene families provides insights of decapod evolution.</title>
        <authorList>
            <person name="Jeong J.-H."/>
            <person name="Song I."/>
            <person name="Kim S."/>
            <person name="Choi T."/>
            <person name="Kim D."/>
            <person name="Ryu S."/>
            <person name="Kim W."/>
        </authorList>
    </citation>
    <scope>NUCLEOTIDE SEQUENCE [LARGE SCALE GENOMIC DNA]</scope>
    <source>
        <tissue evidence="2">Muscle</tissue>
    </source>
</reference>
<comment type="caution">
    <text evidence="2">The sequence shown here is derived from an EMBL/GenBank/DDBJ whole genome shotgun (WGS) entry which is preliminary data.</text>
</comment>
<dbReference type="AlphaFoldDB" id="A0A5B7ENP6"/>
<feature type="region of interest" description="Disordered" evidence="1">
    <location>
        <begin position="43"/>
        <end position="71"/>
    </location>
</feature>
<proteinExistence type="predicted"/>
<dbReference type="EMBL" id="VSRR010003153">
    <property type="protein sequence ID" value="MPC34888.1"/>
    <property type="molecule type" value="Genomic_DNA"/>
</dbReference>